<evidence type="ECO:0000313" key="1">
    <source>
        <dbReference type="EMBL" id="CAG9328259.1"/>
    </source>
</evidence>
<comment type="caution">
    <text evidence="1">The sequence shown here is derived from an EMBL/GenBank/DDBJ whole genome shotgun (WGS) entry which is preliminary data.</text>
</comment>
<accession>A0AAU9JLX0</accession>
<name>A0AAU9JLX0_9CILI</name>
<keyword evidence="2" id="KW-1185">Reference proteome</keyword>
<dbReference type="Proteomes" id="UP001162131">
    <property type="component" value="Unassembled WGS sequence"/>
</dbReference>
<dbReference type="AlphaFoldDB" id="A0AAU9JLX0"/>
<gene>
    <name evidence="1" type="ORF">BSTOLATCC_MIC45714</name>
</gene>
<reference evidence="1" key="1">
    <citation type="submission" date="2021-09" db="EMBL/GenBank/DDBJ databases">
        <authorList>
            <consortium name="AG Swart"/>
            <person name="Singh M."/>
            <person name="Singh A."/>
            <person name="Seah K."/>
            <person name="Emmerich C."/>
        </authorList>
    </citation>
    <scope>NUCLEOTIDE SEQUENCE</scope>
    <source>
        <strain evidence="1">ATCC30299</strain>
    </source>
</reference>
<dbReference type="EMBL" id="CAJZBQ010000045">
    <property type="protein sequence ID" value="CAG9328259.1"/>
    <property type="molecule type" value="Genomic_DNA"/>
</dbReference>
<evidence type="ECO:0000313" key="2">
    <source>
        <dbReference type="Proteomes" id="UP001162131"/>
    </source>
</evidence>
<proteinExistence type="predicted"/>
<sequence length="68" mass="7391">MNQQLILIGVNLAPSPQIRGQESSTSITDSSIQNKSILNEFHKAIVENTTPEIDMSSINCNGLDDFTA</sequence>
<organism evidence="1 2">
    <name type="scientific">Blepharisma stoltei</name>
    <dbReference type="NCBI Taxonomy" id="1481888"/>
    <lineage>
        <taxon>Eukaryota</taxon>
        <taxon>Sar</taxon>
        <taxon>Alveolata</taxon>
        <taxon>Ciliophora</taxon>
        <taxon>Postciliodesmatophora</taxon>
        <taxon>Heterotrichea</taxon>
        <taxon>Heterotrichida</taxon>
        <taxon>Blepharismidae</taxon>
        <taxon>Blepharisma</taxon>
    </lineage>
</organism>
<protein>
    <submittedName>
        <fullName evidence="1">Uncharacterized protein</fullName>
    </submittedName>
</protein>